<gene>
    <name evidence="2" type="ORF">PLEPLA_LOCUS7809</name>
</gene>
<evidence type="ECO:0000313" key="2">
    <source>
        <dbReference type="EMBL" id="CAB1419958.1"/>
    </source>
</evidence>
<dbReference type="EMBL" id="CADEAL010000424">
    <property type="protein sequence ID" value="CAB1419958.1"/>
    <property type="molecule type" value="Genomic_DNA"/>
</dbReference>
<feature type="compositionally biased region" description="Acidic residues" evidence="1">
    <location>
        <begin position="33"/>
        <end position="59"/>
    </location>
</feature>
<organism evidence="2 3">
    <name type="scientific">Pleuronectes platessa</name>
    <name type="common">European plaice</name>
    <dbReference type="NCBI Taxonomy" id="8262"/>
    <lineage>
        <taxon>Eukaryota</taxon>
        <taxon>Metazoa</taxon>
        <taxon>Chordata</taxon>
        <taxon>Craniata</taxon>
        <taxon>Vertebrata</taxon>
        <taxon>Euteleostomi</taxon>
        <taxon>Actinopterygii</taxon>
        <taxon>Neopterygii</taxon>
        <taxon>Teleostei</taxon>
        <taxon>Neoteleostei</taxon>
        <taxon>Acanthomorphata</taxon>
        <taxon>Carangaria</taxon>
        <taxon>Pleuronectiformes</taxon>
        <taxon>Pleuronectoidei</taxon>
        <taxon>Pleuronectidae</taxon>
        <taxon>Pleuronectes</taxon>
    </lineage>
</organism>
<accession>A0A9N7YBT9</accession>
<keyword evidence="3" id="KW-1185">Reference proteome</keyword>
<sequence>MNPPQLRAQRRNPEQENVKTYFRGCGGGGAADEGGEGEEEEEEEKEEEEEEEDEDEEVGDVVSNMDVCSGFMAAVVTGRYTTSGHLTSFGIGVGVGAGPVNAELFRPGSFHSRWWWRRMERVLDGLWCQRRRGGAERDSSPRKHSHHQVCEDEQGLMGDLLSGVRVKEGC</sequence>
<name>A0A9N7YBT9_PLEPL</name>
<protein>
    <submittedName>
        <fullName evidence="2">Uncharacterized protein</fullName>
    </submittedName>
</protein>
<reference evidence="2" key="1">
    <citation type="submission" date="2020-03" db="EMBL/GenBank/DDBJ databases">
        <authorList>
            <person name="Weist P."/>
        </authorList>
    </citation>
    <scope>NUCLEOTIDE SEQUENCE</scope>
</reference>
<proteinExistence type="predicted"/>
<feature type="region of interest" description="Disordered" evidence="1">
    <location>
        <begin position="1"/>
        <end position="59"/>
    </location>
</feature>
<comment type="caution">
    <text evidence="2">The sequence shown here is derived from an EMBL/GenBank/DDBJ whole genome shotgun (WGS) entry which is preliminary data.</text>
</comment>
<dbReference type="AlphaFoldDB" id="A0A9N7YBT9"/>
<evidence type="ECO:0000313" key="3">
    <source>
        <dbReference type="Proteomes" id="UP001153269"/>
    </source>
</evidence>
<evidence type="ECO:0000256" key="1">
    <source>
        <dbReference type="SAM" id="MobiDB-lite"/>
    </source>
</evidence>
<dbReference type="Proteomes" id="UP001153269">
    <property type="component" value="Unassembled WGS sequence"/>
</dbReference>